<name>A0ACC0BWQ0_CATRO</name>
<dbReference type="Proteomes" id="UP001060085">
    <property type="component" value="Linkage Group LG02"/>
</dbReference>
<sequence>MVKTKNANVGREGHGEEGGSSRGGNKGKGKQVARSETPLDKFISVQAVANYEDWTKKKRKIALEHRVDLSDMGGMEIIPALFQDISWGSLLIVYELFCPMMLYEFYANLPRCRTQTGGNIVTSRVNGKNIAFNDRLLNSILETPEDGMHFYTKNKKCFDPNLYSEKRFEELFTRGIVFQHFKITFFGPNDHIGIGKIYNKNTFKRMGFSSNEDVKLIRGGQEKDSENSKKGEEEKGNEPEEKRTEEGSFSGSMNQVMEMIASLQTSINTRLDALDDKISNIQERVMRLEARGRDEGH</sequence>
<reference evidence="2" key="1">
    <citation type="journal article" date="2023" name="Nat. Plants">
        <title>Single-cell RNA sequencing provides a high-resolution roadmap for understanding the multicellular compartmentation of specialized metabolism.</title>
        <authorList>
            <person name="Sun S."/>
            <person name="Shen X."/>
            <person name="Li Y."/>
            <person name="Li Y."/>
            <person name="Wang S."/>
            <person name="Li R."/>
            <person name="Zhang H."/>
            <person name="Shen G."/>
            <person name="Guo B."/>
            <person name="Wei J."/>
            <person name="Xu J."/>
            <person name="St-Pierre B."/>
            <person name="Chen S."/>
            <person name="Sun C."/>
        </authorList>
    </citation>
    <scope>NUCLEOTIDE SEQUENCE [LARGE SCALE GENOMIC DNA]</scope>
</reference>
<protein>
    <submittedName>
        <fullName evidence="1">Uncharacterized protein</fullName>
    </submittedName>
</protein>
<dbReference type="EMBL" id="CM044702">
    <property type="protein sequence ID" value="KAI5676963.1"/>
    <property type="molecule type" value="Genomic_DNA"/>
</dbReference>
<organism evidence="1 2">
    <name type="scientific">Catharanthus roseus</name>
    <name type="common">Madagascar periwinkle</name>
    <name type="synonym">Vinca rosea</name>
    <dbReference type="NCBI Taxonomy" id="4058"/>
    <lineage>
        <taxon>Eukaryota</taxon>
        <taxon>Viridiplantae</taxon>
        <taxon>Streptophyta</taxon>
        <taxon>Embryophyta</taxon>
        <taxon>Tracheophyta</taxon>
        <taxon>Spermatophyta</taxon>
        <taxon>Magnoliopsida</taxon>
        <taxon>eudicotyledons</taxon>
        <taxon>Gunneridae</taxon>
        <taxon>Pentapetalae</taxon>
        <taxon>asterids</taxon>
        <taxon>lamiids</taxon>
        <taxon>Gentianales</taxon>
        <taxon>Apocynaceae</taxon>
        <taxon>Rauvolfioideae</taxon>
        <taxon>Vinceae</taxon>
        <taxon>Catharanthinae</taxon>
        <taxon>Catharanthus</taxon>
    </lineage>
</organism>
<keyword evidence="2" id="KW-1185">Reference proteome</keyword>
<evidence type="ECO:0000313" key="1">
    <source>
        <dbReference type="EMBL" id="KAI5676963.1"/>
    </source>
</evidence>
<evidence type="ECO:0000313" key="2">
    <source>
        <dbReference type="Proteomes" id="UP001060085"/>
    </source>
</evidence>
<accession>A0ACC0BWQ0</accession>
<gene>
    <name evidence="1" type="ORF">M9H77_07913</name>
</gene>
<comment type="caution">
    <text evidence="1">The sequence shown here is derived from an EMBL/GenBank/DDBJ whole genome shotgun (WGS) entry which is preliminary data.</text>
</comment>
<proteinExistence type="predicted"/>